<name>A0A7J7ZIQ5_PIPKU</name>
<accession>A0A7J7ZIQ5</accession>
<feature type="region of interest" description="Disordered" evidence="1">
    <location>
        <begin position="1"/>
        <end position="31"/>
    </location>
</feature>
<dbReference type="EMBL" id="JACAGB010000003">
    <property type="protein sequence ID" value="KAF6374137.1"/>
    <property type="molecule type" value="Genomic_DNA"/>
</dbReference>
<proteinExistence type="predicted"/>
<dbReference type="Proteomes" id="UP000558488">
    <property type="component" value="Unassembled WGS sequence"/>
</dbReference>
<gene>
    <name evidence="2" type="ORF">mPipKuh1_009376</name>
</gene>
<organism evidence="2 3">
    <name type="scientific">Pipistrellus kuhlii</name>
    <name type="common">Kuhl's pipistrelle</name>
    <dbReference type="NCBI Taxonomy" id="59472"/>
    <lineage>
        <taxon>Eukaryota</taxon>
        <taxon>Metazoa</taxon>
        <taxon>Chordata</taxon>
        <taxon>Craniata</taxon>
        <taxon>Vertebrata</taxon>
        <taxon>Euteleostomi</taxon>
        <taxon>Mammalia</taxon>
        <taxon>Eutheria</taxon>
        <taxon>Laurasiatheria</taxon>
        <taxon>Chiroptera</taxon>
        <taxon>Yangochiroptera</taxon>
        <taxon>Vespertilionidae</taxon>
        <taxon>Pipistrellus</taxon>
    </lineage>
</organism>
<evidence type="ECO:0000313" key="3">
    <source>
        <dbReference type="Proteomes" id="UP000558488"/>
    </source>
</evidence>
<protein>
    <submittedName>
        <fullName evidence="2">Uncharacterized protein</fullName>
    </submittedName>
</protein>
<dbReference type="AlphaFoldDB" id="A0A7J7ZIQ5"/>
<feature type="region of interest" description="Disordered" evidence="1">
    <location>
        <begin position="127"/>
        <end position="285"/>
    </location>
</feature>
<sequence>MEPTPRAGGRVRECQPPKPSEALALHPGVGGQRPGCSPWWGMRVLPHFLFPNQIPFLPPAPSGPCHPCTRATPSPGRTQGCSSCQPGSQWPRLPPQRTRPRPLFAPPLGLPVLPGLDWNGALVSAAGTDASAPGSRGSAETASAVRSRRGGRGAGAPELRARLPPPHSTQEEGTLGRSPFTASGPPPPHPPVPCAQPEAPVRLHAQHTGQGVGLGAPQAQPTAGEGPGLGRPRPEEPWGAARKLDQGRCTHGSTRTASGCTRTHTGLEVSAAGSGSTFGRELRGP</sequence>
<evidence type="ECO:0000313" key="2">
    <source>
        <dbReference type="EMBL" id="KAF6374137.1"/>
    </source>
</evidence>
<keyword evidence="3" id="KW-1185">Reference proteome</keyword>
<feature type="region of interest" description="Disordered" evidence="1">
    <location>
        <begin position="73"/>
        <end position="98"/>
    </location>
</feature>
<comment type="caution">
    <text evidence="2">The sequence shown here is derived from an EMBL/GenBank/DDBJ whole genome shotgun (WGS) entry which is preliminary data.</text>
</comment>
<feature type="compositionally biased region" description="Basic and acidic residues" evidence="1">
    <location>
        <begin position="232"/>
        <end position="248"/>
    </location>
</feature>
<reference evidence="2 3" key="1">
    <citation type="journal article" date="2020" name="Nature">
        <title>Six reference-quality genomes reveal evolution of bat adaptations.</title>
        <authorList>
            <person name="Jebb D."/>
            <person name="Huang Z."/>
            <person name="Pippel M."/>
            <person name="Hughes G.M."/>
            <person name="Lavrichenko K."/>
            <person name="Devanna P."/>
            <person name="Winkler S."/>
            <person name="Jermiin L.S."/>
            <person name="Skirmuntt E.C."/>
            <person name="Katzourakis A."/>
            <person name="Burkitt-Gray L."/>
            <person name="Ray D.A."/>
            <person name="Sullivan K.A.M."/>
            <person name="Roscito J.G."/>
            <person name="Kirilenko B.M."/>
            <person name="Davalos L.M."/>
            <person name="Corthals A.P."/>
            <person name="Power M.L."/>
            <person name="Jones G."/>
            <person name="Ransome R.D."/>
            <person name="Dechmann D.K.N."/>
            <person name="Locatelli A.G."/>
            <person name="Puechmaille S.J."/>
            <person name="Fedrigo O."/>
            <person name="Jarvis E.D."/>
            <person name="Hiller M."/>
            <person name="Vernes S.C."/>
            <person name="Myers E.W."/>
            <person name="Teeling E.C."/>
        </authorList>
    </citation>
    <scope>NUCLEOTIDE SEQUENCE [LARGE SCALE GENOMIC DNA]</scope>
    <source>
        <strain evidence="2">MPipKuh1</strain>
        <tissue evidence="2">Flight muscle</tissue>
    </source>
</reference>
<evidence type="ECO:0000256" key="1">
    <source>
        <dbReference type="SAM" id="MobiDB-lite"/>
    </source>
</evidence>
<feature type="compositionally biased region" description="Pro residues" evidence="1">
    <location>
        <begin position="184"/>
        <end position="194"/>
    </location>
</feature>
<feature type="compositionally biased region" description="Polar residues" evidence="1">
    <location>
        <begin position="73"/>
        <end position="88"/>
    </location>
</feature>
<feature type="compositionally biased region" description="Polar residues" evidence="1">
    <location>
        <begin position="251"/>
        <end position="264"/>
    </location>
</feature>